<organism evidence="1 2">
    <name type="scientific">Microvirga arsenatis</name>
    <dbReference type="NCBI Taxonomy" id="2692265"/>
    <lineage>
        <taxon>Bacteria</taxon>
        <taxon>Pseudomonadati</taxon>
        <taxon>Pseudomonadota</taxon>
        <taxon>Alphaproteobacteria</taxon>
        <taxon>Hyphomicrobiales</taxon>
        <taxon>Methylobacteriaceae</taxon>
        <taxon>Microvirga</taxon>
    </lineage>
</organism>
<dbReference type="InterPro" id="IPR009057">
    <property type="entry name" value="Homeodomain-like_sf"/>
</dbReference>
<gene>
    <name evidence="1" type="ORF">GR303_24175</name>
</gene>
<dbReference type="InterPro" id="IPR002514">
    <property type="entry name" value="Transposase_8"/>
</dbReference>
<sequence>MTVNSADIPGQLRVVRVLGNGKRWFDPVEKERLIDACLEPGVSVAGLALAHGINANQLRKWVKLRQDREAAAKALPVMPRGAPSAFVPVVEAAPMARLPAPSARLPAARVRVTASLPNGVRLELDDADAQVLSAMIEALGRCHVPAG</sequence>
<name>A0ABW9Z3X0_9HYPH</name>
<evidence type="ECO:0000313" key="2">
    <source>
        <dbReference type="Proteomes" id="UP000818323"/>
    </source>
</evidence>
<accession>A0ABW9Z3X0</accession>
<dbReference type="NCBIfam" id="NF047595">
    <property type="entry name" value="IS66_ISRel24_TnpA"/>
    <property type="match status" value="1"/>
</dbReference>
<comment type="caution">
    <text evidence="1">The sequence shown here is derived from an EMBL/GenBank/DDBJ whole genome shotgun (WGS) entry which is preliminary data.</text>
</comment>
<keyword evidence="2" id="KW-1185">Reference proteome</keyword>
<dbReference type="Pfam" id="PF01527">
    <property type="entry name" value="HTH_Tnp_1"/>
    <property type="match status" value="1"/>
</dbReference>
<dbReference type="SUPFAM" id="SSF46689">
    <property type="entry name" value="Homeodomain-like"/>
    <property type="match status" value="1"/>
</dbReference>
<evidence type="ECO:0000313" key="1">
    <source>
        <dbReference type="EMBL" id="NBJ27399.1"/>
    </source>
</evidence>
<dbReference type="Proteomes" id="UP000818323">
    <property type="component" value="Unassembled WGS sequence"/>
</dbReference>
<proteinExistence type="predicted"/>
<protein>
    <submittedName>
        <fullName evidence="1">Transposase</fullName>
    </submittedName>
</protein>
<reference evidence="1 2" key="1">
    <citation type="submission" date="2020-01" db="EMBL/GenBank/DDBJ databases">
        <title>Microvirga sp. nov., an arsenate reduction bacterium isolated from Tibet hotspring sediments.</title>
        <authorList>
            <person name="Yuan C.-G."/>
        </authorList>
    </citation>
    <scope>NUCLEOTIDE SEQUENCE [LARGE SCALE GENOMIC DNA]</scope>
    <source>
        <strain evidence="1 2">SYSU G3D203</strain>
    </source>
</reference>
<dbReference type="EMBL" id="JAAAXJ010000055">
    <property type="protein sequence ID" value="NBJ27399.1"/>
    <property type="molecule type" value="Genomic_DNA"/>
</dbReference>